<evidence type="ECO:0000313" key="3">
    <source>
        <dbReference type="Proteomes" id="UP000251205"/>
    </source>
</evidence>
<accession>A0A329Y6F6</accession>
<feature type="signal peptide" evidence="1">
    <location>
        <begin position="1"/>
        <end position="19"/>
    </location>
</feature>
<reference evidence="2 3" key="1">
    <citation type="submission" date="2018-06" db="EMBL/GenBank/DDBJ databases">
        <title>Whole Genome Sequence of an efficient microsymbiont, Rhizobium tropici.</title>
        <authorList>
            <person name="Srinivasan R."/>
            <person name="Singh H.V."/>
            <person name="Srivastava R."/>
            <person name="Kumari B."/>
            <person name="Radhakrishna A."/>
        </authorList>
    </citation>
    <scope>NUCLEOTIDE SEQUENCE [LARGE SCALE GENOMIC DNA]</scope>
    <source>
        <strain evidence="2 3">IGFRI Rhizo-19</strain>
    </source>
</reference>
<dbReference type="Proteomes" id="UP000251205">
    <property type="component" value="Unassembled WGS sequence"/>
</dbReference>
<sequence length="198" mass="21240">MTSLACALILLSLTTTARAEDAIAPGRIIDAAIGDWNKDGKPDLALLVAPSPDDQADNPIGIHIYLRDDEHSLLKLAASAPNKIWGSVEPGGIVGQEPSISALPNGSIAIVSQNDAIGRDRWTQTLTLAYRNNNFVVAGYTYDSRDTLEPDNSHSCDYNVLTGKVTKDGKTLKADAKTVTIQNWQDDLGQKACESGHR</sequence>
<name>A0A329Y6F6_RHITR</name>
<dbReference type="RefSeq" id="WP_112344222.1">
    <property type="nucleotide sequence ID" value="NZ_QMKK01000050.1"/>
</dbReference>
<evidence type="ECO:0000313" key="2">
    <source>
        <dbReference type="EMBL" id="RAX39046.1"/>
    </source>
</evidence>
<dbReference type="AlphaFoldDB" id="A0A329Y6F6"/>
<gene>
    <name evidence="2" type="ORF">DQ393_24115</name>
</gene>
<evidence type="ECO:0008006" key="4">
    <source>
        <dbReference type="Google" id="ProtNLM"/>
    </source>
</evidence>
<dbReference type="EMBL" id="QMKK01000050">
    <property type="protein sequence ID" value="RAX39046.1"/>
    <property type="molecule type" value="Genomic_DNA"/>
</dbReference>
<keyword evidence="1" id="KW-0732">Signal</keyword>
<dbReference type="OrthoDB" id="9804182at2"/>
<comment type="caution">
    <text evidence="2">The sequence shown here is derived from an EMBL/GenBank/DDBJ whole genome shotgun (WGS) entry which is preliminary data.</text>
</comment>
<proteinExistence type="predicted"/>
<feature type="chain" id="PRO_5016376287" description="VCBS repeat-containing protein" evidence="1">
    <location>
        <begin position="20"/>
        <end position="198"/>
    </location>
</feature>
<evidence type="ECO:0000256" key="1">
    <source>
        <dbReference type="SAM" id="SignalP"/>
    </source>
</evidence>
<protein>
    <recommendedName>
        <fullName evidence="4">VCBS repeat-containing protein</fullName>
    </recommendedName>
</protein>
<organism evidence="2 3">
    <name type="scientific">Rhizobium tropici</name>
    <dbReference type="NCBI Taxonomy" id="398"/>
    <lineage>
        <taxon>Bacteria</taxon>
        <taxon>Pseudomonadati</taxon>
        <taxon>Pseudomonadota</taxon>
        <taxon>Alphaproteobacteria</taxon>
        <taxon>Hyphomicrobiales</taxon>
        <taxon>Rhizobiaceae</taxon>
        <taxon>Rhizobium/Agrobacterium group</taxon>
        <taxon>Rhizobium</taxon>
    </lineage>
</organism>